<evidence type="ECO:0000256" key="1">
    <source>
        <dbReference type="ARBA" id="ARBA00004613"/>
    </source>
</evidence>
<dbReference type="InterPro" id="IPR029058">
    <property type="entry name" value="AB_hydrolase_fold"/>
</dbReference>
<keyword evidence="3" id="KW-0964">Secreted</keyword>
<dbReference type="GO" id="GO:0005615">
    <property type="term" value="C:extracellular space"/>
    <property type="evidence" value="ECO:0007669"/>
    <property type="project" value="TreeGrafter"/>
</dbReference>
<feature type="domain" description="Lipase" evidence="6">
    <location>
        <begin position="171"/>
        <end position="449"/>
    </location>
</feature>
<dbReference type="Proteomes" id="UP001378592">
    <property type="component" value="Unassembled WGS sequence"/>
</dbReference>
<dbReference type="InterPro" id="IPR000734">
    <property type="entry name" value="TAG_lipase"/>
</dbReference>
<dbReference type="EMBL" id="JAZDUA010000342">
    <property type="protein sequence ID" value="KAK7794209.1"/>
    <property type="molecule type" value="Genomic_DNA"/>
</dbReference>
<feature type="region of interest" description="Disordered" evidence="5">
    <location>
        <begin position="448"/>
        <end position="496"/>
    </location>
</feature>
<dbReference type="PRINTS" id="PR00821">
    <property type="entry name" value="TAGLIPASE"/>
</dbReference>
<gene>
    <name evidence="7" type="ORF">R5R35_012533</name>
</gene>
<feature type="compositionally biased region" description="Basic and acidic residues" evidence="5">
    <location>
        <begin position="472"/>
        <end position="488"/>
    </location>
</feature>
<dbReference type="GO" id="GO:0016042">
    <property type="term" value="P:lipid catabolic process"/>
    <property type="evidence" value="ECO:0007669"/>
    <property type="project" value="TreeGrafter"/>
</dbReference>
<dbReference type="GO" id="GO:0016298">
    <property type="term" value="F:lipase activity"/>
    <property type="evidence" value="ECO:0007669"/>
    <property type="project" value="InterPro"/>
</dbReference>
<dbReference type="PANTHER" id="PTHR11610">
    <property type="entry name" value="LIPASE"/>
    <property type="match status" value="1"/>
</dbReference>
<keyword evidence="8" id="KW-1185">Reference proteome</keyword>
<dbReference type="Gene3D" id="3.40.50.1820">
    <property type="entry name" value="alpha/beta hydrolase"/>
    <property type="match status" value="1"/>
</dbReference>
<evidence type="ECO:0000256" key="2">
    <source>
        <dbReference type="ARBA" id="ARBA00010701"/>
    </source>
</evidence>
<name>A0AAN9V9Q3_9ORTH</name>
<sequence length="518" mass="53996">MAAKVLLAVLTCRVLLQPSPMRRGTAPAMGDLRLGQPTALLLLVLLTPGNLWQPASAAAAPSSPVEAVDPDFSAPAPPAPAARPRPRPFVVSVPPAPAPSAASSLAPQEPLPGGSWTEREADAAPTSTPNAATDAATEWTTSDDVWTTELSADDAMTETATDAPGTTTAPVRAEPVLFLLYTRAHPLTPVVLRNDSLEGSDFDVARSTVFVLHGFTGDSVSDSVTLVRDALLWAEEANVVAVDWAPLAAGPKYAEAVDNTRTVARALAGRVAALAAAGLPLAQVHLLGFSLGAQVAGQAGALLAQDPRAGRPARITALDPARPGFTDVGEAERLDAADADFVAVLHTAAGIVSFEEPLGHADFYPNGGRSPQPACAGQPVHVVCSHLIAPRYFAESVYHARAFRGVRCRSWRDYEAGLCAGGQEAFLGPHLAPSTRGTFFLRTNAQEPFGRGQARDEAGTTSAPDDYEDGVDDNRVDARSARQREPPAKARAPAHSATASAALLLPLMALLAARHATR</sequence>
<accession>A0AAN9V9Q3</accession>
<dbReference type="CDD" id="cd00707">
    <property type="entry name" value="Pancreat_lipase_like"/>
    <property type="match status" value="1"/>
</dbReference>
<feature type="compositionally biased region" description="Low complexity" evidence="5">
    <location>
        <begin position="88"/>
        <end position="107"/>
    </location>
</feature>
<evidence type="ECO:0000256" key="3">
    <source>
        <dbReference type="ARBA" id="ARBA00022525"/>
    </source>
</evidence>
<evidence type="ECO:0000259" key="6">
    <source>
        <dbReference type="Pfam" id="PF00151"/>
    </source>
</evidence>
<comment type="similarity">
    <text evidence="2 4">Belongs to the AB hydrolase superfamily. Lipase family.</text>
</comment>
<dbReference type="InterPro" id="IPR013818">
    <property type="entry name" value="Lipase"/>
</dbReference>
<proteinExistence type="inferred from homology"/>
<dbReference type="SUPFAM" id="SSF53474">
    <property type="entry name" value="alpha/beta-Hydrolases"/>
    <property type="match status" value="1"/>
</dbReference>
<protein>
    <recommendedName>
        <fullName evidence="6">Lipase domain-containing protein</fullName>
    </recommendedName>
</protein>
<comment type="subcellular location">
    <subcellularLocation>
        <location evidence="1">Secreted</location>
    </subcellularLocation>
</comment>
<evidence type="ECO:0000256" key="4">
    <source>
        <dbReference type="RuleBase" id="RU004262"/>
    </source>
</evidence>
<dbReference type="AlphaFoldDB" id="A0AAN9V9Q3"/>
<feature type="region of interest" description="Disordered" evidence="5">
    <location>
        <begin position="62"/>
        <end position="137"/>
    </location>
</feature>
<dbReference type="PANTHER" id="PTHR11610:SF169">
    <property type="entry name" value="GH15759P-RELATED"/>
    <property type="match status" value="1"/>
</dbReference>
<dbReference type="InterPro" id="IPR033906">
    <property type="entry name" value="Lipase_N"/>
</dbReference>
<evidence type="ECO:0000313" key="7">
    <source>
        <dbReference type="EMBL" id="KAK7794209.1"/>
    </source>
</evidence>
<dbReference type="Pfam" id="PF00151">
    <property type="entry name" value="Lipase"/>
    <property type="match status" value="1"/>
</dbReference>
<comment type="caution">
    <text evidence="7">The sequence shown here is derived from an EMBL/GenBank/DDBJ whole genome shotgun (WGS) entry which is preliminary data.</text>
</comment>
<evidence type="ECO:0000313" key="8">
    <source>
        <dbReference type="Proteomes" id="UP001378592"/>
    </source>
</evidence>
<dbReference type="GO" id="GO:0017171">
    <property type="term" value="F:serine hydrolase activity"/>
    <property type="evidence" value="ECO:0007669"/>
    <property type="project" value="TreeGrafter"/>
</dbReference>
<evidence type="ECO:0000256" key="5">
    <source>
        <dbReference type="SAM" id="MobiDB-lite"/>
    </source>
</evidence>
<reference evidence="7 8" key="1">
    <citation type="submission" date="2024-03" db="EMBL/GenBank/DDBJ databases">
        <title>The genome assembly and annotation of the cricket Gryllus longicercus Weissman &amp; Gray.</title>
        <authorList>
            <person name="Szrajer S."/>
            <person name="Gray D."/>
            <person name="Ylla G."/>
        </authorList>
    </citation>
    <scope>NUCLEOTIDE SEQUENCE [LARGE SCALE GENOMIC DNA]</scope>
    <source>
        <strain evidence="7">DAG 2021-001</strain>
        <tissue evidence="7">Whole body minus gut</tissue>
    </source>
</reference>
<organism evidence="7 8">
    <name type="scientific">Gryllus longicercus</name>
    <dbReference type="NCBI Taxonomy" id="2509291"/>
    <lineage>
        <taxon>Eukaryota</taxon>
        <taxon>Metazoa</taxon>
        <taxon>Ecdysozoa</taxon>
        <taxon>Arthropoda</taxon>
        <taxon>Hexapoda</taxon>
        <taxon>Insecta</taxon>
        <taxon>Pterygota</taxon>
        <taxon>Neoptera</taxon>
        <taxon>Polyneoptera</taxon>
        <taxon>Orthoptera</taxon>
        <taxon>Ensifera</taxon>
        <taxon>Gryllidea</taxon>
        <taxon>Grylloidea</taxon>
        <taxon>Gryllidae</taxon>
        <taxon>Gryllinae</taxon>
        <taxon>Gryllus</taxon>
    </lineage>
</organism>